<dbReference type="OrthoDB" id="3293218at2"/>
<evidence type="ECO:0000313" key="2">
    <source>
        <dbReference type="Proteomes" id="UP000262882"/>
    </source>
</evidence>
<name>A0A372GG75_9ACTN</name>
<dbReference type="SUPFAM" id="SSF50685">
    <property type="entry name" value="Barwin-like endoglucanases"/>
    <property type="match status" value="1"/>
</dbReference>
<dbReference type="InterPro" id="IPR036908">
    <property type="entry name" value="RlpA-like_sf"/>
</dbReference>
<dbReference type="AlphaFoldDB" id="A0A372GG75"/>
<accession>A0A372GG75</accession>
<gene>
    <name evidence="1" type="ORF">D0T12_16890</name>
</gene>
<comment type="caution">
    <text evidence="1">The sequence shown here is derived from an EMBL/GenBank/DDBJ whole genome shotgun (WGS) entry which is preliminary data.</text>
</comment>
<dbReference type="Proteomes" id="UP000262882">
    <property type="component" value="Unassembled WGS sequence"/>
</dbReference>
<reference evidence="1 2" key="1">
    <citation type="submission" date="2018-08" db="EMBL/GenBank/DDBJ databases">
        <title>Actinomadura spongicola sp. nov., isolated from marine sponge Leucetta chagosensis.</title>
        <authorList>
            <person name="Li L."/>
            <person name="Lin H.W."/>
        </authorList>
    </citation>
    <scope>NUCLEOTIDE SEQUENCE [LARGE SCALE GENOMIC DNA]</scope>
    <source>
        <strain evidence="1 2">LHW52907</strain>
    </source>
</reference>
<sequence length="171" mass="18981">MESFHHGPRRAVRGCPRLECHRGRDALGAYPADFVQAVHDEGTGRITSGPHRGRYLNWSYDVGYWLDTAPRDTAGRPLRPWRSAAADRSVLPPGHHFTITRCGHDDDGAAIDDAVCARFRTTRWTIVDEFTPGLGGTRHIDLYIGEETGPGFTDTPLYTTLRDASLRPAPT</sequence>
<organism evidence="1 2">
    <name type="scientific">Actinomadura spongiicola</name>
    <dbReference type="NCBI Taxonomy" id="2303421"/>
    <lineage>
        <taxon>Bacteria</taxon>
        <taxon>Bacillati</taxon>
        <taxon>Actinomycetota</taxon>
        <taxon>Actinomycetes</taxon>
        <taxon>Streptosporangiales</taxon>
        <taxon>Thermomonosporaceae</taxon>
        <taxon>Actinomadura</taxon>
    </lineage>
</organism>
<evidence type="ECO:0000313" key="1">
    <source>
        <dbReference type="EMBL" id="RFS84368.1"/>
    </source>
</evidence>
<protein>
    <submittedName>
        <fullName evidence="1">Uncharacterized protein</fullName>
    </submittedName>
</protein>
<keyword evidence="2" id="KW-1185">Reference proteome</keyword>
<proteinExistence type="predicted"/>
<dbReference type="EMBL" id="QVNQ01000005">
    <property type="protein sequence ID" value="RFS84368.1"/>
    <property type="molecule type" value="Genomic_DNA"/>
</dbReference>